<keyword evidence="3" id="KW-1133">Transmembrane helix</keyword>
<dbReference type="PANTHER" id="PTHR11360:SF317">
    <property type="entry name" value="MAJOR FACILITATOR SUPERFAMILY (MFS) PROFILE DOMAIN-CONTAINING PROTEIN-RELATED"/>
    <property type="match status" value="1"/>
</dbReference>
<feature type="transmembrane region" description="Helical" evidence="3">
    <location>
        <begin position="131"/>
        <end position="150"/>
    </location>
</feature>
<evidence type="ECO:0000259" key="4">
    <source>
        <dbReference type="PROSITE" id="PS50850"/>
    </source>
</evidence>
<feature type="transmembrane region" description="Helical" evidence="3">
    <location>
        <begin position="418"/>
        <end position="441"/>
    </location>
</feature>
<dbReference type="Proteomes" id="UP001479436">
    <property type="component" value="Unassembled WGS sequence"/>
</dbReference>
<keyword evidence="3" id="KW-0472">Membrane</keyword>
<evidence type="ECO:0000313" key="6">
    <source>
        <dbReference type="Proteomes" id="UP001479436"/>
    </source>
</evidence>
<keyword evidence="6" id="KW-1185">Reference proteome</keyword>
<feature type="transmembrane region" description="Helical" evidence="3">
    <location>
        <begin position="222"/>
        <end position="242"/>
    </location>
</feature>
<feature type="transmembrane region" description="Helical" evidence="3">
    <location>
        <begin position="461"/>
        <end position="481"/>
    </location>
</feature>
<protein>
    <recommendedName>
        <fullName evidence="4">Major facilitator superfamily (MFS) profile domain-containing protein</fullName>
    </recommendedName>
</protein>
<feature type="transmembrane region" description="Helical" evidence="3">
    <location>
        <begin position="327"/>
        <end position="345"/>
    </location>
</feature>
<dbReference type="EMBL" id="JASJQH010000318">
    <property type="protein sequence ID" value="KAK9765087.1"/>
    <property type="molecule type" value="Genomic_DNA"/>
</dbReference>
<evidence type="ECO:0000256" key="2">
    <source>
        <dbReference type="ARBA" id="ARBA00006727"/>
    </source>
</evidence>
<feature type="domain" description="Major facilitator superfamily (MFS) profile" evidence="4">
    <location>
        <begin position="60"/>
        <end position="482"/>
    </location>
</feature>
<dbReference type="Gene3D" id="1.20.1250.20">
    <property type="entry name" value="MFS general substrate transporter like domains"/>
    <property type="match status" value="2"/>
</dbReference>
<feature type="transmembrane region" description="Helical" evidence="3">
    <location>
        <begin position="357"/>
        <end position="376"/>
    </location>
</feature>
<feature type="transmembrane region" description="Helical" evidence="3">
    <location>
        <begin position="190"/>
        <end position="210"/>
    </location>
</feature>
<comment type="caution">
    <text evidence="5">The sequence shown here is derived from an EMBL/GenBank/DDBJ whole genome shotgun (WGS) entry which is preliminary data.</text>
</comment>
<dbReference type="PANTHER" id="PTHR11360">
    <property type="entry name" value="MONOCARBOXYLATE TRANSPORTER"/>
    <property type="match status" value="1"/>
</dbReference>
<organism evidence="5 6">
    <name type="scientific">Basidiobolus ranarum</name>
    <dbReference type="NCBI Taxonomy" id="34480"/>
    <lineage>
        <taxon>Eukaryota</taxon>
        <taxon>Fungi</taxon>
        <taxon>Fungi incertae sedis</taxon>
        <taxon>Zoopagomycota</taxon>
        <taxon>Entomophthoromycotina</taxon>
        <taxon>Basidiobolomycetes</taxon>
        <taxon>Basidiobolales</taxon>
        <taxon>Basidiobolaceae</taxon>
        <taxon>Basidiobolus</taxon>
    </lineage>
</organism>
<feature type="transmembrane region" description="Helical" evidence="3">
    <location>
        <begin position="292"/>
        <end position="312"/>
    </location>
</feature>
<accession>A0ABR2WU87</accession>
<proteinExistence type="inferred from homology"/>
<dbReference type="PROSITE" id="PS50850">
    <property type="entry name" value="MFS"/>
    <property type="match status" value="1"/>
</dbReference>
<dbReference type="CDD" id="cd17353">
    <property type="entry name" value="MFS_OFA_like"/>
    <property type="match status" value="1"/>
</dbReference>
<keyword evidence="3" id="KW-0812">Transmembrane</keyword>
<dbReference type="InterPro" id="IPR050327">
    <property type="entry name" value="Proton-linked_MCT"/>
</dbReference>
<reference evidence="5 6" key="1">
    <citation type="submission" date="2023-04" db="EMBL/GenBank/DDBJ databases">
        <title>Genome of Basidiobolus ranarum AG-B5.</title>
        <authorList>
            <person name="Stajich J.E."/>
            <person name="Carter-House D."/>
            <person name="Gryganskyi A."/>
        </authorList>
    </citation>
    <scope>NUCLEOTIDE SEQUENCE [LARGE SCALE GENOMIC DNA]</scope>
    <source>
        <strain evidence="5 6">AG-B5</strain>
    </source>
</reference>
<evidence type="ECO:0000256" key="1">
    <source>
        <dbReference type="ARBA" id="ARBA00004141"/>
    </source>
</evidence>
<name>A0ABR2WU87_9FUNG</name>
<comment type="similarity">
    <text evidence="2">Belongs to the major facilitator superfamily. Monocarboxylate porter (TC 2.A.1.13) family.</text>
</comment>
<feature type="transmembrane region" description="Helical" evidence="3">
    <location>
        <begin position="382"/>
        <end position="406"/>
    </location>
</feature>
<evidence type="ECO:0000256" key="3">
    <source>
        <dbReference type="SAM" id="Phobius"/>
    </source>
</evidence>
<dbReference type="InterPro" id="IPR020846">
    <property type="entry name" value="MFS_dom"/>
</dbReference>
<gene>
    <name evidence="5" type="ORF">K7432_006860</name>
</gene>
<feature type="transmembrane region" description="Helical" evidence="3">
    <location>
        <begin position="59"/>
        <end position="80"/>
    </location>
</feature>
<dbReference type="InterPro" id="IPR036259">
    <property type="entry name" value="MFS_trans_sf"/>
</dbReference>
<comment type="subcellular location">
    <subcellularLocation>
        <location evidence="1">Membrane</location>
        <topology evidence="1">Multi-pass membrane protein</topology>
    </subcellularLocation>
</comment>
<feature type="transmembrane region" description="Helical" evidence="3">
    <location>
        <begin position="100"/>
        <end position="119"/>
    </location>
</feature>
<sequence>MAHDGEMEIVNKNVTNPANPVTSSNRIIAFIQWHYGTTASNRSPEQIERERYLYGDVVFNRWLLFPAAVIIQFCCGSLYAWSVFNTPIDTLVNGDANAGLAPITFSIAVGMFGLSSATMGPWLERNGPRKGALLSTFLFFLGNMISALAIHFKQMWLLYIGYGIIGGFGLGLGYISPVSALQKWFPDRRGLAAGFAVCGFGAGSIAIAKIPDTLRAAVGLPLTFVILGSCYFICMTLAALVIRIPPPGYVVENGKVTEVTQSEKGESVKINVQTQPTIKLTLIESIKSRDYVLLYMAFFANAIFGLVVISRLANMLKDLFGKSADEASTIVSINGGFNLFGRIFFSTISDYVGRKNCYLVMLTCQAVILIAFESIVTTGTYWAFLLCIWVLTACYGGGFGVIPAFLTDMFGPTNIGACHGIILTAWSIAGVGGGLVFTAVFQSLKNTYGPKNPILYTTNVYWILAFVLVGLVVCCFVRVTVRDRLFPAVPGQIIRVRVFGKLVRLVKREGGIKLEKCSKEQEDAEWAEFIEQRYTSGQ</sequence>
<feature type="transmembrane region" description="Helical" evidence="3">
    <location>
        <begin position="156"/>
        <end position="178"/>
    </location>
</feature>
<evidence type="ECO:0000313" key="5">
    <source>
        <dbReference type="EMBL" id="KAK9765087.1"/>
    </source>
</evidence>
<dbReference type="Pfam" id="PF07690">
    <property type="entry name" value="MFS_1"/>
    <property type="match status" value="1"/>
</dbReference>
<dbReference type="SUPFAM" id="SSF103473">
    <property type="entry name" value="MFS general substrate transporter"/>
    <property type="match status" value="1"/>
</dbReference>
<dbReference type="InterPro" id="IPR011701">
    <property type="entry name" value="MFS"/>
</dbReference>